<comment type="caution">
    <text evidence="2">The sequence shown here is derived from an EMBL/GenBank/DDBJ whole genome shotgun (WGS) entry which is preliminary data.</text>
</comment>
<keyword evidence="1" id="KW-0812">Transmembrane</keyword>
<protein>
    <submittedName>
        <fullName evidence="2">Uncharacterized protein</fullName>
    </submittedName>
</protein>
<reference evidence="2" key="1">
    <citation type="submission" date="2019-08" db="EMBL/GenBank/DDBJ databases">
        <authorList>
            <person name="Kucharzyk K."/>
            <person name="Murdoch R.W."/>
            <person name="Higgins S."/>
            <person name="Loffler F."/>
        </authorList>
    </citation>
    <scope>NUCLEOTIDE SEQUENCE</scope>
</reference>
<keyword evidence="1" id="KW-1133">Transmembrane helix</keyword>
<name>A0A644XS72_9ZZZZ</name>
<feature type="transmembrane region" description="Helical" evidence="1">
    <location>
        <begin position="122"/>
        <end position="142"/>
    </location>
</feature>
<gene>
    <name evidence="2" type="ORF">SDC9_63498</name>
</gene>
<evidence type="ECO:0000256" key="1">
    <source>
        <dbReference type="SAM" id="Phobius"/>
    </source>
</evidence>
<dbReference type="EMBL" id="VSSQ01002736">
    <property type="protein sequence ID" value="MPM17113.1"/>
    <property type="molecule type" value="Genomic_DNA"/>
</dbReference>
<proteinExistence type="predicted"/>
<sequence>MAERDLINEGCLGLFQFKIQPFQFSGAVFQFTQGFSVEIIAVAFFFQPFAQSTGFDLDVRNPLHFDLQVITEALLSLGKLLFRILLLVSFFFQGIHALCYPVNIIYTGLKALLYLIEGCGKGLQFCDAFVINIHIFFLLLFINF</sequence>
<dbReference type="AlphaFoldDB" id="A0A644XS72"/>
<keyword evidence="1" id="KW-0472">Membrane</keyword>
<evidence type="ECO:0000313" key="2">
    <source>
        <dbReference type="EMBL" id="MPM17113.1"/>
    </source>
</evidence>
<accession>A0A644XS72</accession>
<organism evidence="2">
    <name type="scientific">bioreactor metagenome</name>
    <dbReference type="NCBI Taxonomy" id="1076179"/>
    <lineage>
        <taxon>unclassified sequences</taxon>
        <taxon>metagenomes</taxon>
        <taxon>ecological metagenomes</taxon>
    </lineage>
</organism>